<dbReference type="EMBL" id="BARS01002344">
    <property type="protein sequence ID" value="GAF84398.1"/>
    <property type="molecule type" value="Genomic_DNA"/>
</dbReference>
<name>X0STB2_9ZZZZ</name>
<organism evidence="1">
    <name type="scientific">marine sediment metagenome</name>
    <dbReference type="NCBI Taxonomy" id="412755"/>
    <lineage>
        <taxon>unclassified sequences</taxon>
        <taxon>metagenomes</taxon>
        <taxon>ecological metagenomes</taxon>
    </lineage>
</organism>
<gene>
    <name evidence="1" type="ORF">S01H1_04446</name>
</gene>
<dbReference type="AlphaFoldDB" id="X0STB2"/>
<sequence length="53" mass="5521">HPGKTAVLAGIPEPGLVKLGDRAQSKEETMTGGTDIRAGGTAYTLFRHFGPGR</sequence>
<accession>X0STB2</accession>
<proteinExistence type="predicted"/>
<protein>
    <submittedName>
        <fullName evidence="1">Uncharacterized protein</fullName>
    </submittedName>
</protein>
<reference evidence="1" key="1">
    <citation type="journal article" date="2014" name="Front. Microbiol.">
        <title>High frequency of phylogenetically diverse reductive dehalogenase-homologous genes in deep subseafloor sedimentary metagenomes.</title>
        <authorList>
            <person name="Kawai M."/>
            <person name="Futagami T."/>
            <person name="Toyoda A."/>
            <person name="Takaki Y."/>
            <person name="Nishi S."/>
            <person name="Hori S."/>
            <person name="Arai W."/>
            <person name="Tsubouchi T."/>
            <person name="Morono Y."/>
            <person name="Uchiyama I."/>
            <person name="Ito T."/>
            <person name="Fujiyama A."/>
            <person name="Inagaki F."/>
            <person name="Takami H."/>
        </authorList>
    </citation>
    <scope>NUCLEOTIDE SEQUENCE</scope>
    <source>
        <strain evidence="1">Expedition CK06-06</strain>
    </source>
</reference>
<comment type="caution">
    <text evidence="1">The sequence shown here is derived from an EMBL/GenBank/DDBJ whole genome shotgun (WGS) entry which is preliminary data.</text>
</comment>
<feature type="non-terminal residue" evidence="1">
    <location>
        <position position="1"/>
    </location>
</feature>
<evidence type="ECO:0000313" key="1">
    <source>
        <dbReference type="EMBL" id="GAF84398.1"/>
    </source>
</evidence>